<dbReference type="InterPro" id="IPR042201">
    <property type="entry name" value="FH2_Formin_sf"/>
</dbReference>
<dbReference type="Gene3D" id="1.20.58.2220">
    <property type="entry name" value="Formin, FH2 domain"/>
    <property type="match status" value="1"/>
</dbReference>
<dbReference type="PANTHER" id="PTHR45725">
    <property type="entry name" value="FORMIN HOMOLOGY 2 FAMILY MEMBER"/>
    <property type="match status" value="1"/>
</dbReference>
<dbReference type="Proteomes" id="UP000186804">
    <property type="component" value="Unassembled WGS sequence"/>
</dbReference>
<keyword evidence="4" id="KW-1185">Reference proteome</keyword>
<feature type="compositionally biased region" description="Basic residues" evidence="1">
    <location>
        <begin position="348"/>
        <end position="357"/>
    </location>
</feature>
<dbReference type="OrthoDB" id="1668162at2759"/>
<dbReference type="EMBL" id="LRBS01000048">
    <property type="protein sequence ID" value="OII76979.1"/>
    <property type="molecule type" value="Genomic_DNA"/>
</dbReference>
<feature type="compositionally biased region" description="Polar residues" evidence="1">
    <location>
        <begin position="313"/>
        <end position="333"/>
    </location>
</feature>
<feature type="domain" description="FH2" evidence="2">
    <location>
        <begin position="457"/>
        <end position="863"/>
    </location>
</feature>
<feature type="region of interest" description="Disordered" evidence="1">
    <location>
        <begin position="296"/>
        <end position="357"/>
    </location>
</feature>
<dbReference type="AlphaFoldDB" id="A0A1J4MU66"/>
<gene>
    <name evidence="3" type="ORF">cand_023220</name>
</gene>
<dbReference type="GeneID" id="92366506"/>
<proteinExistence type="predicted"/>
<feature type="region of interest" description="Disordered" evidence="1">
    <location>
        <begin position="920"/>
        <end position="940"/>
    </location>
</feature>
<organism evidence="3 4">
    <name type="scientific">Cryptosporidium andersoni</name>
    <dbReference type="NCBI Taxonomy" id="117008"/>
    <lineage>
        <taxon>Eukaryota</taxon>
        <taxon>Sar</taxon>
        <taxon>Alveolata</taxon>
        <taxon>Apicomplexa</taxon>
        <taxon>Conoidasida</taxon>
        <taxon>Coccidia</taxon>
        <taxon>Eucoccidiorida</taxon>
        <taxon>Eimeriorina</taxon>
        <taxon>Cryptosporidiidae</taxon>
        <taxon>Cryptosporidium</taxon>
    </lineage>
</organism>
<accession>A0A1J4MU66</accession>
<dbReference type="InterPro" id="IPR051425">
    <property type="entry name" value="Formin_Homology"/>
</dbReference>
<dbReference type="SMART" id="SM00498">
    <property type="entry name" value="FH2"/>
    <property type="match status" value="1"/>
</dbReference>
<name>A0A1J4MU66_9CRYT</name>
<sequence length="1057" mass="119125">MISTFVNRILGNIPDNSDTKDDEEHPAYCLSSLITFYKPNRLKSAIFDHIPGYLDSLSIDLYTVSKSGNFKEYILSNIHNKKRPANYQTLVKNGESFYSIISATTQDKCKVCGYLNCSSLVVDFSRNADNGETTYLIFQGELILRIYDRSLDISLYCLVKSINDEDILRVTNEDVILILPEPIELSYNFTINFILYSSIGRTWYIGDNNFNLTDKNISNDKNINTFYESQVTEENLGDKLDNINKSEKNITKQFKFSISCIHNVSICNKEIEDITNKESSIILNSSLNVNNENSDIDISPNTFDTRTPKPNKPVSNGHTTPLSNKSTTASTVSVIRGKAPPLPAHMKSGSKSKVTLKKSMKIPSLNRKNLPLGRRIHWNPLSDEAAQKSIFREILYAPLNNQSPPVSPQISPSSSPTFNTPLSVTSLSPISTLPALSDFHIANTLVNLETLSRVFIKPSTSISTSPIPSSLPNSSSVEDISGIISDEVNSMSLRQELPLHSTDSNYSSKNSNILIPAPIKQIPLQSLSQKRAQNIAIVLARLLVPIDYIIEVLQSFKISNLTLDDYERIEQVLPTTLEIERLKNNKEELHPLEQFLLRFSHISNPMARLRFLKFEHILDASEFDIQKNLNTLFLASQQMRNSNKLKFILKAVLLWGNYVNHGISFETLTSTSSFAHAANTGSINWSLLETKGFSLVSLLRLAEFKTVIDPSLTSLHFLVANLTIATPQLNLHLLVNDMPAVSQASKISVDMLYNNISDMKKELAILKTEKNYFANDRVDYLFDSYSRRLDALVEGYNRIVEKVTDTAIYFGQNISSTDKNLAIQPLFETLNTFIVQFTSCCKEVKEKPQKFASLLVDPTMVFPNNNNISVSNYPFNGTDINSTNLISSNSNSNENVPKKSRNQACKWSACRHPTLIRNRSSSFRSEKSQYEDDSGNNNYSENKNNIKSYIAFKEQFKNEISKNNMGKLGLESPLNHPCNKFNIIAKSEDNIRISQKIESSYLSKSTDLSDISYNPKKSQDRYLKIIHTERNKSKANLPLRHPLPKLPTLVTPGFRES</sequence>
<comment type="caution">
    <text evidence="3">The sequence shown here is derived from an EMBL/GenBank/DDBJ whole genome shotgun (WGS) entry which is preliminary data.</text>
</comment>
<evidence type="ECO:0000313" key="3">
    <source>
        <dbReference type="EMBL" id="OII76979.1"/>
    </source>
</evidence>
<dbReference type="Pfam" id="PF02181">
    <property type="entry name" value="FH2"/>
    <property type="match status" value="2"/>
</dbReference>
<dbReference type="VEuPathDB" id="CryptoDB:cand_023220"/>
<dbReference type="SUPFAM" id="SSF101447">
    <property type="entry name" value="Formin homology 2 domain (FH2 domain)"/>
    <property type="match status" value="1"/>
</dbReference>
<evidence type="ECO:0000256" key="1">
    <source>
        <dbReference type="SAM" id="MobiDB-lite"/>
    </source>
</evidence>
<evidence type="ECO:0000313" key="4">
    <source>
        <dbReference type="Proteomes" id="UP000186804"/>
    </source>
</evidence>
<protein>
    <submittedName>
        <fullName evidence="3">Formin-like family protein</fullName>
    </submittedName>
</protein>
<evidence type="ECO:0000259" key="2">
    <source>
        <dbReference type="PROSITE" id="PS51444"/>
    </source>
</evidence>
<dbReference type="InterPro" id="IPR015425">
    <property type="entry name" value="FH2_Formin"/>
</dbReference>
<dbReference type="PANTHER" id="PTHR45725:SF1">
    <property type="entry name" value="DISHEVELLED ASSOCIATED ACTIVATOR OF MORPHOGENESIS, ISOFORM D"/>
    <property type="match status" value="1"/>
</dbReference>
<dbReference type="PROSITE" id="PS51444">
    <property type="entry name" value="FH2"/>
    <property type="match status" value="1"/>
</dbReference>
<dbReference type="RefSeq" id="XP_067068825.1">
    <property type="nucleotide sequence ID" value="XM_067212552.1"/>
</dbReference>
<reference evidence="3 4" key="1">
    <citation type="submission" date="2016-10" db="EMBL/GenBank/DDBJ databases">
        <title>Reductive evolution of mitochondrial metabolism and differential evolution of invasion-related proteins in Cryptosporidium.</title>
        <authorList>
            <person name="Liu S."/>
            <person name="Roellig D.M."/>
            <person name="Guo Y."/>
            <person name="Li N."/>
            <person name="Frace M.A."/>
            <person name="Tang K."/>
            <person name="Zhang L."/>
            <person name="Feng Y."/>
            <person name="Xiao L."/>
        </authorList>
    </citation>
    <scope>NUCLEOTIDE SEQUENCE [LARGE SCALE GENOMIC DNA]</scope>
    <source>
        <strain evidence="3">30847</strain>
    </source>
</reference>